<dbReference type="SMART" id="SM00260">
    <property type="entry name" value="CheW"/>
    <property type="match status" value="1"/>
</dbReference>
<dbReference type="GO" id="GO:0005829">
    <property type="term" value="C:cytosol"/>
    <property type="evidence" value="ECO:0007669"/>
    <property type="project" value="TreeGrafter"/>
</dbReference>
<comment type="caution">
    <text evidence="2">The sequence shown here is derived from an EMBL/GenBank/DDBJ whole genome shotgun (WGS) entry which is preliminary data.</text>
</comment>
<dbReference type="AlphaFoldDB" id="A0A2S5KRU1"/>
<feature type="domain" description="CheW-like" evidence="1">
    <location>
        <begin position="7"/>
        <end position="147"/>
    </location>
</feature>
<feature type="domain" description="CheW-like" evidence="1">
    <location>
        <begin position="171"/>
        <end position="322"/>
    </location>
</feature>
<dbReference type="InterPro" id="IPR039315">
    <property type="entry name" value="CheW"/>
</dbReference>
<dbReference type="GO" id="GO:0007165">
    <property type="term" value="P:signal transduction"/>
    <property type="evidence" value="ECO:0007669"/>
    <property type="project" value="InterPro"/>
</dbReference>
<name>A0A2S5KRU1_9PROT</name>
<dbReference type="PANTHER" id="PTHR22617">
    <property type="entry name" value="CHEMOTAXIS SENSOR HISTIDINE KINASE-RELATED"/>
    <property type="match status" value="1"/>
</dbReference>
<evidence type="ECO:0000259" key="1">
    <source>
        <dbReference type="PROSITE" id="PS50851"/>
    </source>
</evidence>
<protein>
    <recommendedName>
        <fullName evidence="1">CheW-like domain-containing protein</fullName>
    </recommendedName>
</protein>
<dbReference type="InterPro" id="IPR036061">
    <property type="entry name" value="CheW-like_dom_sf"/>
</dbReference>
<evidence type="ECO:0000313" key="3">
    <source>
        <dbReference type="Proteomes" id="UP000238196"/>
    </source>
</evidence>
<dbReference type="InterPro" id="IPR002545">
    <property type="entry name" value="CheW-lke_dom"/>
</dbReference>
<proteinExistence type="predicted"/>
<dbReference type="PANTHER" id="PTHR22617:SF23">
    <property type="entry name" value="CHEMOTAXIS PROTEIN CHEW"/>
    <property type="match status" value="1"/>
</dbReference>
<gene>
    <name evidence="2" type="ORF">C4K68_10090</name>
</gene>
<accession>A0A2S5KRU1</accession>
<dbReference type="OrthoDB" id="8573762at2"/>
<dbReference type="EMBL" id="PRLP01000033">
    <property type="protein sequence ID" value="PPC77433.1"/>
    <property type="molecule type" value="Genomic_DNA"/>
</dbReference>
<dbReference type="GO" id="GO:0006935">
    <property type="term" value="P:chemotaxis"/>
    <property type="evidence" value="ECO:0007669"/>
    <property type="project" value="InterPro"/>
</dbReference>
<organism evidence="2 3">
    <name type="scientific">Proteobacteria bacterium 228</name>
    <dbReference type="NCBI Taxonomy" id="2083153"/>
    <lineage>
        <taxon>Bacteria</taxon>
        <taxon>Pseudomonadati</taxon>
        <taxon>Pseudomonadota</taxon>
    </lineage>
</organism>
<dbReference type="PROSITE" id="PS50851">
    <property type="entry name" value="CHEW"/>
    <property type="match status" value="2"/>
</dbReference>
<dbReference type="Proteomes" id="UP000238196">
    <property type="component" value="Unassembled WGS sequence"/>
</dbReference>
<dbReference type="Gene3D" id="2.40.50.180">
    <property type="entry name" value="CheA-289, Domain 4"/>
    <property type="match status" value="3"/>
</dbReference>
<sequence length="519" mass="55751">MTSASDRQPLGIFLIGDMRLALPLAALREIIPASTLAPLPSPHPQIIGGIDMRGTVLPVLDIQPWLGLPASDKTSASQRNVVVMVHEGQLLGLLADSAIGVFSIEQPAAAEPHTDTASAIGPVFKHPEDGHFVSQLLPAVLLADTRVPRIRDNRDSPPPACQQPHSETRMDSHLLLFRCGTVSLAITTAAVHSTLLDPQLAPTDFASGYHLGDIDHQGHPLPAIDLARLCRIDSNSCAPKQAFLLRYASGLVAFLVDEILDVVHIPSRPLIKVPAGAFPCGDLFAELIPAQSMANADHLQCSGTDGYIIALNSERLLHNSTIDGLARVGTAVREARGDQHPEQQQGQPAGVQMLIYDVGFEVATDLQQIQEILPWQDSALLFNAVGHACGMVLSRGRAIPTYDLAQLLGATVSPAPAQRCVLVIIQQHNCIGFIVPRLISIEQAQWRRQVHAPGMNPALHAQPSLSNPWHTSRVPAGNGWRLISSLDLQLLAQALISGQEITLQPDSCSPVRRMAMTGK</sequence>
<reference evidence="2 3" key="1">
    <citation type="submission" date="2018-02" db="EMBL/GenBank/DDBJ databases">
        <title>novel marine gammaproteobacteria from coastal saline agro ecosystem.</title>
        <authorList>
            <person name="Krishnan R."/>
            <person name="Ramesh Kumar N."/>
        </authorList>
    </citation>
    <scope>NUCLEOTIDE SEQUENCE [LARGE SCALE GENOMIC DNA]</scope>
    <source>
        <strain evidence="2 3">228</strain>
    </source>
</reference>
<dbReference type="Gene3D" id="2.30.30.40">
    <property type="entry name" value="SH3 Domains"/>
    <property type="match status" value="2"/>
</dbReference>
<dbReference type="Pfam" id="PF01584">
    <property type="entry name" value="CheW"/>
    <property type="match status" value="3"/>
</dbReference>
<evidence type="ECO:0000313" key="2">
    <source>
        <dbReference type="EMBL" id="PPC77433.1"/>
    </source>
</evidence>
<dbReference type="SUPFAM" id="SSF50341">
    <property type="entry name" value="CheW-like"/>
    <property type="match status" value="3"/>
</dbReference>